<dbReference type="PANTHER" id="PTHR34980:SF2">
    <property type="entry name" value="INNER MEMBRANE PROTEIN YHAH-RELATED"/>
    <property type="match status" value="1"/>
</dbReference>
<accession>A0ABR8T772</accession>
<dbReference type="Pfam" id="PF05656">
    <property type="entry name" value="DUF805"/>
    <property type="match status" value="1"/>
</dbReference>
<keyword evidence="3" id="KW-1185">Reference proteome</keyword>
<keyword evidence="1" id="KW-1133">Transmembrane helix</keyword>
<organism evidence="2 3">
    <name type="scientific">Escherichia whittamii</name>
    <dbReference type="NCBI Taxonomy" id="2762229"/>
    <lineage>
        <taxon>Bacteria</taxon>
        <taxon>Pseudomonadati</taxon>
        <taxon>Pseudomonadota</taxon>
        <taxon>Gammaproteobacteria</taxon>
        <taxon>Enterobacterales</taxon>
        <taxon>Enterobacteriaceae</taxon>
        <taxon>Escherichia</taxon>
    </lineage>
</organism>
<feature type="transmembrane region" description="Helical" evidence="1">
    <location>
        <begin position="91"/>
        <end position="113"/>
    </location>
</feature>
<feature type="transmembrane region" description="Helical" evidence="1">
    <location>
        <begin position="54"/>
        <end position="79"/>
    </location>
</feature>
<evidence type="ECO:0000256" key="1">
    <source>
        <dbReference type="SAM" id="Phobius"/>
    </source>
</evidence>
<dbReference type="PANTHER" id="PTHR34980">
    <property type="entry name" value="INNER MEMBRANE PROTEIN-RELATED-RELATED"/>
    <property type="match status" value="1"/>
</dbReference>
<comment type="caution">
    <text evidence="2">The sequence shown here is derived from an EMBL/GenBank/DDBJ whole genome shotgun (WGS) entry which is preliminary data.</text>
</comment>
<evidence type="ECO:0000313" key="2">
    <source>
        <dbReference type="EMBL" id="MBD7971602.1"/>
    </source>
</evidence>
<keyword evidence="1" id="KW-0472">Membrane</keyword>
<sequence>MTYGEAWLKGWQHIFDYKGVATRFEFWSFISGSAAICLLPLICWWLATTIDRDYGVFIFYALPLSGLLALIFAVPAMALGFRRMHDIGHPGWWFAIGVLLPYVGIILFVLCCLPSKPEKMH</sequence>
<reference evidence="2 3" key="1">
    <citation type="submission" date="2020-08" db="EMBL/GenBank/DDBJ databases">
        <title>A Genomic Blueprint of the Chicken Gut Microbiome.</title>
        <authorList>
            <person name="Gilroy R."/>
            <person name="Ravi A."/>
            <person name="Getino M."/>
            <person name="Pursley I."/>
            <person name="Horton D.L."/>
            <person name="Alikhan N.-F."/>
            <person name="Baker D."/>
            <person name="Gharbi K."/>
            <person name="Hall N."/>
            <person name="Watson M."/>
            <person name="Adriaenssens E.M."/>
            <person name="Foster-Nyarko E."/>
            <person name="Jarju S."/>
            <person name="Secka A."/>
            <person name="Antonio M."/>
            <person name="Oren A."/>
            <person name="Chaudhuri R."/>
            <person name="La Ragione R.M."/>
            <person name="Hildebrand F."/>
            <person name="Pallen M.J."/>
        </authorList>
    </citation>
    <scope>NUCLEOTIDE SEQUENCE [LARGE SCALE GENOMIC DNA]</scope>
    <source>
        <strain evidence="2 3">Sa2BVA5</strain>
    </source>
</reference>
<dbReference type="InterPro" id="IPR008523">
    <property type="entry name" value="DUF805"/>
</dbReference>
<evidence type="ECO:0000313" key="3">
    <source>
        <dbReference type="Proteomes" id="UP000605603"/>
    </source>
</evidence>
<dbReference type="EMBL" id="JACSQI010000001">
    <property type="protein sequence ID" value="MBD7971602.1"/>
    <property type="molecule type" value="Genomic_DNA"/>
</dbReference>
<feature type="transmembrane region" description="Helical" evidence="1">
    <location>
        <begin position="26"/>
        <end position="47"/>
    </location>
</feature>
<proteinExistence type="predicted"/>
<protein>
    <submittedName>
        <fullName evidence="2">DUF805 domain-containing protein</fullName>
    </submittedName>
</protein>
<dbReference type="RefSeq" id="WP_191772757.1">
    <property type="nucleotide sequence ID" value="NZ_JACSQI010000001.1"/>
</dbReference>
<gene>
    <name evidence="2" type="ORF">H9644_00925</name>
</gene>
<keyword evidence="1" id="KW-0812">Transmembrane</keyword>
<dbReference type="Proteomes" id="UP000605603">
    <property type="component" value="Unassembled WGS sequence"/>
</dbReference>
<name>A0ABR8T772_9ESCH</name>